<dbReference type="GO" id="GO:0006623">
    <property type="term" value="P:protein targeting to vacuole"/>
    <property type="evidence" value="ECO:0007669"/>
    <property type="project" value="InterPro"/>
</dbReference>
<dbReference type="GO" id="GO:0030897">
    <property type="term" value="C:HOPS complex"/>
    <property type="evidence" value="ECO:0007669"/>
    <property type="project" value="TreeGrafter"/>
</dbReference>
<dbReference type="EMBL" id="MBFR01000008">
    <property type="protein sequence ID" value="PVU97698.1"/>
    <property type="molecule type" value="Genomic_DNA"/>
</dbReference>
<dbReference type="GO" id="GO:0005770">
    <property type="term" value="C:late endosome"/>
    <property type="evidence" value="ECO:0007669"/>
    <property type="project" value="TreeGrafter"/>
</dbReference>
<evidence type="ECO:0000256" key="2">
    <source>
        <dbReference type="ARBA" id="ARBA00022927"/>
    </source>
</evidence>
<dbReference type="SMART" id="SM00299">
    <property type="entry name" value="CLH"/>
    <property type="match status" value="1"/>
</dbReference>
<dbReference type="InterPro" id="IPR036322">
    <property type="entry name" value="WD40_repeat_dom_sf"/>
</dbReference>
<evidence type="ECO:0000313" key="8">
    <source>
        <dbReference type="Proteomes" id="UP000245383"/>
    </source>
</evidence>
<dbReference type="GO" id="GO:0009267">
    <property type="term" value="P:cellular response to starvation"/>
    <property type="evidence" value="ECO:0007669"/>
    <property type="project" value="TreeGrafter"/>
</dbReference>
<evidence type="ECO:0000256" key="4">
    <source>
        <dbReference type="PROSITE-ProRule" id="PRU01006"/>
    </source>
</evidence>
<feature type="region of interest" description="Disordered" evidence="5">
    <location>
        <begin position="1087"/>
        <end position="1126"/>
    </location>
</feature>
<dbReference type="STRING" id="133385.A0A2T9YZD2"/>
<dbReference type="InterPro" id="IPR057780">
    <property type="entry name" value="Beta-prop_Vps41"/>
</dbReference>
<dbReference type="GO" id="GO:0016236">
    <property type="term" value="P:macroautophagy"/>
    <property type="evidence" value="ECO:0007669"/>
    <property type="project" value="TreeGrafter"/>
</dbReference>
<dbReference type="Pfam" id="PF23556">
    <property type="entry name" value="TPR_Vps41"/>
    <property type="match status" value="1"/>
</dbReference>
<feature type="compositionally biased region" description="Basic and acidic residues" evidence="5">
    <location>
        <begin position="12"/>
        <end position="22"/>
    </location>
</feature>
<protein>
    <recommendedName>
        <fullName evidence="6">Vps41 beta-propeller domain-containing protein</fullName>
    </recommendedName>
</protein>
<dbReference type="SMART" id="SM00320">
    <property type="entry name" value="WD40"/>
    <property type="match status" value="1"/>
</dbReference>
<dbReference type="Gene3D" id="2.130.10.10">
    <property type="entry name" value="YVTN repeat-like/Quinoprotein amine dehydrogenase"/>
    <property type="match status" value="1"/>
</dbReference>
<keyword evidence="8" id="KW-1185">Reference proteome</keyword>
<dbReference type="InterPro" id="IPR015943">
    <property type="entry name" value="WD40/YVTN_repeat-like_dom_sf"/>
</dbReference>
<dbReference type="SUPFAM" id="SSF50978">
    <property type="entry name" value="WD40 repeat-like"/>
    <property type="match status" value="1"/>
</dbReference>
<feature type="repeat" description="WD" evidence="3">
    <location>
        <begin position="91"/>
        <end position="124"/>
    </location>
</feature>
<reference evidence="7 8" key="1">
    <citation type="journal article" date="2018" name="MBio">
        <title>Comparative Genomics Reveals the Core Gene Toolbox for the Fungus-Insect Symbiosis.</title>
        <authorList>
            <person name="Wang Y."/>
            <person name="Stata M."/>
            <person name="Wang W."/>
            <person name="Stajich J.E."/>
            <person name="White M.M."/>
            <person name="Moncalvo J.M."/>
        </authorList>
    </citation>
    <scope>NUCLEOTIDE SEQUENCE [LARGE SCALE GENOMIC DNA]</scope>
    <source>
        <strain evidence="7 8">SWE-8-4</strain>
    </source>
</reference>
<dbReference type="PANTHER" id="PTHR12616">
    <property type="entry name" value="VACUOLAR PROTEIN SORTING VPS41"/>
    <property type="match status" value="1"/>
</dbReference>
<feature type="domain" description="Vps41 beta-propeller" evidence="6">
    <location>
        <begin position="42"/>
        <end position="390"/>
    </location>
</feature>
<dbReference type="PROSITE" id="PS50236">
    <property type="entry name" value="CHCR"/>
    <property type="match status" value="1"/>
</dbReference>
<proteinExistence type="predicted"/>
<comment type="caution">
    <text evidence="7">The sequence shown here is derived from an EMBL/GenBank/DDBJ whole genome shotgun (WGS) entry which is preliminary data.</text>
</comment>
<evidence type="ECO:0000256" key="3">
    <source>
        <dbReference type="PROSITE-ProRule" id="PRU00221"/>
    </source>
</evidence>
<dbReference type="InterPro" id="IPR000547">
    <property type="entry name" value="Clathrin_H-chain/VPS_repeat"/>
</dbReference>
<feature type="repeat" description="CHCR" evidence="4">
    <location>
        <begin position="664"/>
        <end position="808"/>
    </location>
</feature>
<dbReference type="OrthoDB" id="244107at2759"/>
<dbReference type="InterPro" id="IPR045111">
    <property type="entry name" value="Vps41/Vps8"/>
</dbReference>
<dbReference type="PROSITE" id="PS50082">
    <property type="entry name" value="WD_REPEATS_2"/>
    <property type="match status" value="1"/>
</dbReference>
<dbReference type="Pfam" id="PF23411">
    <property type="entry name" value="Beta-prop_Vps41"/>
    <property type="match status" value="1"/>
</dbReference>
<evidence type="ECO:0000313" key="7">
    <source>
        <dbReference type="EMBL" id="PVU97698.1"/>
    </source>
</evidence>
<name>A0A2T9YZD2_9FUNG</name>
<feature type="region of interest" description="Disordered" evidence="5">
    <location>
        <begin position="1"/>
        <end position="31"/>
    </location>
</feature>
<organism evidence="7 8">
    <name type="scientific">Smittium simulii</name>
    <dbReference type="NCBI Taxonomy" id="133385"/>
    <lineage>
        <taxon>Eukaryota</taxon>
        <taxon>Fungi</taxon>
        <taxon>Fungi incertae sedis</taxon>
        <taxon>Zoopagomycota</taxon>
        <taxon>Kickxellomycotina</taxon>
        <taxon>Harpellomycetes</taxon>
        <taxon>Harpellales</taxon>
        <taxon>Legeriomycetaceae</taxon>
        <taxon>Smittium</taxon>
    </lineage>
</organism>
<dbReference type="GO" id="GO:0034058">
    <property type="term" value="P:endosomal vesicle fusion"/>
    <property type="evidence" value="ECO:0007669"/>
    <property type="project" value="TreeGrafter"/>
</dbReference>
<keyword evidence="2" id="KW-0653">Protein transport</keyword>
<evidence type="ECO:0000259" key="6">
    <source>
        <dbReference type="Pfam" id="PF23411"/>
    </source>
</evidence>
<sequence>MDESIEPFHVNNQDKDIKETHQSDNYSASSSDSLQKYEPLFNYTRVKGDLELIFEKDSASVVVVTQKFLVLGSHWGHIYVLDLLGNISKDWASHNAAVTCLSLNSTNDYLVSGGDDGYVILHELFTDNKKVIANHLRPIKAVEIEPTYSASSGRIISGGLLEQLILHEHRPWPLSNRDILIDDKKGSIRTILWKDEFLAVANQQGVIIYDTKTFNPLTIIDHLTSDFNPDIYPVRLFWKSLNTLIVLWGNCAQVVDLKHYSLKSNSNDNIPALNATVCSILENDQPIAGISLLDKNYLLLEYPGETETPSVYDQDTGNLVSNNESNSNSTSKMPLELRVVNDNYDEILNDLIQLPSLDKYKVSDYNFITLNSENDDQETTWYIISPKQIIELTLKSFTQQISWYIDNALYELAYNIITTTISTGKYKFRILEKNVDAKIFLKVGQLYAKELISNEQYEQAIDVISLVLNFSKMEKNSFQPTEIANLWESWAYEFAAIHQLHLIATYIPTDLPAIPQTIYEMILAHLLEKNTEMFCKTINHWPVTIYNVNSIEIAVLDKIDRINSENNSTNLTVIEFLYLALADILNRSNKIDKALVYYLIIRYPGIIQRIETEKLEPKIRNLVMLVMEYDKFYINEGKKKYPNNEYEIIDAQNDLKLAISGEGVNLLVKNTHVVPPATVVAQLIDEPWFIYVYLHALYQIDHDVGSQFADMQVELYSEYNNELLISFLRNNTHYNLSKACQICESRSLITEMVYLLGRMGDFRKALLVILYDLRDIKQAIEFAREQNDADLWNDLVKISGLDNHQSESSIGINDISKEGLTEQSQEFTSDLIEKLRLELISDSNTKYVSSTALLRNIPINTRIRGLDKAVLSKLKNYRLRVDLLKSCHSVLNTYNHTLSMQWRTLLSKGISVEVSINCDNCSKKLFFTENCNYEINGSAPSAETAVSFWCGHSYHLGCLLLPQVIEKVLVVTNSGKKSQLVENDTYKCSQFKNSKNYAHFDSSSYCNYFVQAKLDRTKLIRQYNKLKCYNCSIKNYLGKNNKMKHQELDSSKLVLKGNDKELNNSFNESFKDDVDIVYSKKGQGWTIPPEFMPENKTKTNTRNDFSDNENSDLEGLPEVKQLQLAE</sequence>
<accession>A0A2T9YZD2</accession>
<dbReference type="PANTHER" id="PTHR12616:SF1">
    <property type="entry name" value="VACUOLAR PROTEIN SORTING-ASSOCIATED PROTEIN 41 HOMOLOG"/>
    <property type="match status" value="1"/>
</dbReference>
<gene>
    <name evidence="7" type="ORF">BB561_000426</name>
</gene>
<keyword evidence="3" id="KW-0853">WD repeat</keyword>
<dbReference type="Gene3D" id="1.25.40.10">
    <property type="entry name" value="Tetratricopeptide repeat domain"/>
    <property type="match status" value="1"/>
</dbReference>
<dbReference type="Proteomes" id="UP000245383">
    <property type="component" value="Unassembled WGS sequence"/>
</dbReference>
<evidence type="ECO:0000256" key="5">
    <source>
        <dbReference type="SAM" id="MobiDB-lite"/>
    </source>
</evidence>
<dbReference type="InterPro" id="IPR001680">
    <property type="entry name" value="WD40_rpt"/>
</dbReference>
<dbReference type="InterPro" id="IPR011990">
    <property type="entry name" value="TPR-like_helical_dom_sf"/>
</dbReference>
<dbReference type="AlphaFoldDB" id="A0A2T9YZD2"/>
<evidence type="ECO:0000256" key="1">
    <source>
        <dbReference type="ARBA" id="ARBA00022448"/>
    </source>
</evidence>
<keyword evidence="1" id="KW-0813">Transport</keyword>